<dbReference type="FunFam" id="1.20.1440.180:FF:000001">
    <property type="entry name" value="Serine/threonine-protein kinase/endoribonuclease IRE1"/>
    <property type="match status" value="1"/>
</dbReference>
<keyword evidence="8" id="KW-0053">Apoptosis</keyword>
<dbReference type="AlphaFoldDB" id="A0A7N8XP81"/>
<dbReference type="SMART" id="SM00220">
    <property type="entry name" value="S_TKc"/>
    <property type="match status" value="1"/>
</dbReference>
<dbReference type="SUPFAM" id="SSF56112">
    <property type="entry name" value="Protein kinase-like (PK-like)"/>
    <property type="match status" value="1"/>
</dbReference>
<dbReference type="InterPro" id="IPR045133">
    <property type="entry name" value="IRE1/2-like"/>
</dbReference>
<evidence type="ECO:0000256" key="14">
    <source>
        <dbReference type="ARBA" id="ARBA00022801"/>
    </source>
</evidence>
<dbReference type="GO" id="GO:1905898">
    <property type="term" value="P:positive regulation of response to endoplasmic reticulum stress"/>
    <property type="evidence" value="ECO:0007669"/>
    <property type="project" value="UniProtKB-ARBA"/>
</dbReference>
<dbReference type="PROSITE" id="PS50011">
    <property type="entry name" value="PROTEIN_KINASE_DOM"/>
    <property type="match status" value="1"/>
</dbReference>
<keyword evidence="12" id="KW-0013">ADP-ribosylation</keyword>
<evidence type="ECO:0000256" key="13">
    <source>
        <dbReference type="ARBA" id="ARBA00022777"/>
    </source>
</evidence>
<comment type="catalytic activity">
    <reaction evidence="27">
        <text>L-seryl-[protein] + ATP = O-phospho-L-seryl-[protein] + ADP + H(+)</text>
        <dbReference type="Rhea" id="RHEA:17989"/>
        <dbReference type="Rhea" id="RHEA-COMP:9863"/>
        <dbReference type="Rhea" id="RHEA-COMP:11604"/>
        <dbReference type="ChEBI" id="CHEBI:15378"/>
        <dbReference type="ChEBI" id="CHEBI:29999"/>
        <dbReference type="ChEBI" id="CHEBI:30616"/>
        <dbReference type="ChEBI" id="CHEBI:83421"/>
        <dbReference type="ChEBI" id="CHEBI:456216"/>
        <dbReference type="EC" id="2.7.11.1"/>
    </reaction>
</comment>
<dbReference type="GO" id="GO:0036498">
    <property type="term" value="P:IRE1-mediated unfolded protein response"/>
    <property type="evidence" value="ECO:0007669"/>
    <property type="project" value="UniProtKB-ARBA"/>
</dbReference>
<keyword evidence="13" id="KW-0418">Kinase</keyword>
<dbReference type="PROSITE" id="PS51392">
    <property type="entry name" value="KEN"/>
    <property type="match status" value="1"/>
</dbReference>
<evidence type="ECO:0000259" key="34">
    <source>
        <dbReference type="PROSITE" id="PS51392"/>
    </source>
</evidence>
<keyword evidence="17" id="KW-0460">Magnesium</keyword>
<keyword evidence="16" id="KW-0067">ATP-binding</keyword>
<keyword evidence="9" id="KW-0479">Metal-binding</keyword>
<name>A0A7N8XP81_9TELE</name>
<evidence type="ECO:0000256" key="4">
    <source>
        <dbReference type="ARBA" id="ARBA00022527"/>
    </source>
</evidence>
<dbReference type="GeneTree" id="ENSGT00940000165262"/>
<proteinExistence type="predicted"/>
<evidence type="ECO:0000256" key="15">
    <source>
        <dbReference type="ARBA" id="ARBA00022824"/>
    </source>
</evidence>
<feature type="region of interest" description="Disordered" evidence="32">
    <location>
        <begin position="372"/>
        <end position="393"/>
    </location>
</feature>
<keyword evidence="4" id="KW-0723">Serine/threonine-protein kinase</keyword>
<dbReference type="FunFam" id="2.130.10.10:FF:000225">
    <property type="entry name" value="Endoplasmic reticulum to nucleus-signaling 1"/>
    <property type="match status" value="1"/>
</dbReference>
<evidence type="ECO:0000256" key="8">
    <source>
        <dbReference type="ARBA" id="ARBA00022703"/>
    </source>
</evidence>
<accession>A0A7N8XP81</accession>
<evidence type="ECO:0000256" key="23">
    <source>
        <dbReference type="ARBA" id="ARBA00023180"/>
    </source>
</evidence>
<dbReference type="InterPro" id="IPR015943">
    <property type="entry name" value="WD40/YVTN_repeat-like_dom_sf"/>
</dbReference>
<comment type="subcellular location">
    <subcellularLocation>
        <location evidence="2">Endoplasmic reticulum membrane</location>
        <topology evidence="2">Single-pass type I membrane protein</topology>
    </subcellularLocation>
</comment>
<keyword evidence="18" id="KW-1133">Transmembrane helix</keyword>
<evidence type="ECO:0000256" key="10">
    <source>
        <dbReference type="ARBA" id="ARBA00022729"/>
    </source>
</evidence>
<dbReference type="CDD" id="cd10422">
    <property type="entry name" value="RNase_Ire1"/>
    <property type="match status" value="1"/>
</dbReference>
<comment type="catalytic activity">
    <reaction evidence="26">
        <text>L-threonyl-[protein] + ATP = O-phospho-L-threonyl-[protein] + ADP + H(+)</text>
        <dbReference type="Rhea" id="RHEA:46608"/>
        <dbReference type="Rhea" id="RHEA-COMP:11060"/>
        <dbReference type="Rhea" id="RHEA-COMP:11605"/>
        <dbReference type="ChEBI" id="CHEBI:15378"/>
        <dbReference type="ChEBI" id="CHEBI:30013"/>
        <dbReference type="ChEBI" id="CHEBI:30616"/>
        <dbReference type="ChEBI" id="CHEBI:61977"/>
        <dbReference type="ChEBI" id="CHEBI:456216"/>
        <dbReference type="EC" id="2.7.11.1"/>
    </reaction>
</comment>
<dbReference type="Gene3D" id="1.20.1440.180">
    <property type="entry name" value="KEN domain"/>
    <property type="match status" value="1"/>
</dbReference>
<dbReference type="GO" id="GO:0004521">
    <property type="term" value="F:RNA endonuclease activity"/>
    <property type="evidence" value="ECO:0007669"/>
    <property type="project" value="InterPro"/>
</dbReference>
<evidence type="ECO:0000259" key="33">
    <source>
        <dbReference type="PROSITE" id="PS50011"/>
    </source>
</evidence>
<dbReference type="GO" id="GO:0033120">
    <property type="term" value="P:positive regulation of RNA splicing"/>
    <property type="evidence" value="ECO:0007669"/>
    <property type="project" value="UniProtKB-ARBA"/>
</dbReference>
<reference evidence="35" key="1">
    <citation type="submission" date="2025-08" db="UniProtKB">
        <authorList>
            <consortium name="Ensembl"/>
        </authorList>
    </citation>
    <scope>IDENTIFICATION</scope>
</reference>
<evidence type="ECO:0000256" key="29">
    <source>
        <dbReference type="ARBA" id="ARBA00076266"/>
    </source>
</evidence>
<dbReference type="GO" id="GO:0004674">
    <property type="term" value="F:protein serine/threonine kinase activity"/>
    <property type="evidence" value="ECO:0007669"/>
    <property type="project" value="UniProtKB-KW"/>
</dbReference>
<dbReference type="GO" id="GO:0016787">
    <property type="term" value="F:hydrolase activity"/>
    <property type="evidence" value="ECO:0007669"/>
    <property type="project" value="UniProtKB-KW"/>
</dbReference>
<dbReference type="GO" id="GO:0005524">
    <property type="term" value="F:ATP binding"/>
    <property type="evidence" value="ECO:0007669"/>
    <property type="project" value="UniProtKB-KW"/>
</dbReference>
<evidence type="ECO:0000256" key="17">
    <source>
        <dbReference type="ARBA" id="ARBA00022842"/>
    </source>
</evidence>
<evidence type="ECO:0000256" key="20">
    <source>
        <dbReference type="ARBA" id="ARBA00023136"/>
    </source>
</evidence>
<dbReference type="FunFam" id="1.10.510.10:FF:000215">
    <property type="entry name" value="serine/threonine-protein kinase/endoribonuclease IRE1 isoform X1"/>
    <property type="match status" value="1"/>
</dbReference>
<evidence type="ECO:0000256" key="24">
    <source>
        <dbReference type="ARBA" id="ARBA00023230"/>
    </source>
</evidence>
<dbReference type="GO" id="GO:0046872">
    <property type="term" value="F:metal ion binding"/>
    <property type="evidence" value="ECO:0007669"/>
    <property type="project" value="UniProtKB-KW"/>
</dbReference>
<keyword evidence="23" id="KW-0325">Glycoprotein</keyword>
<dbReference type="InterPro" id="IPR000719">
    <property type="entry name" value="Prot_kinase_dom"/>
</dbReference>
<evidence type="ECO:0000256" key="19">
    <source>
        <dbReference type="ARBA" id="ARBA00023015"/>
    </source>
</evidence>
<feature type="compositionally biased region" description="Low complexity" evidence="32">
    <location>
        <begin position="382"/>
        <end position="393"/>
    </location>
</feature>
<evidence type="ECO:0000256" key="30">
    <source>
        <dbReference type="ARBA" id="ARBA00078578"/>
    </source>
</evidence>
<keyword evidence="21" id="KW-1015">Disulfide bond</keyword>
<evidence type="ECO:0000256" key="32">
    <source>
        <dbReference type="SAM" id="MobiDB-lite"/>
    </source>
</evidence>
<dbReference type="Gene3D" id="1.10.510.10">
    <property type="entry name" value="Transferase(Phosphotransferase) domain 1"/>
    <property type="match status" value="1"/>
</dbReference>
<evidence type="ECO:0000256" key="6">
    <source>
        <dbReference type="ARBA" id="ARBA00022679"/>
    </source>
</evidence>
<keyword evidence="7" id="KW-0812">Transmembrane</keyword>
<dbReference type="Ensembl" id="ENSMAMT00000046195.1">
    <property type="protein sequence ID" value="ENSMAMP00000052457.1"/>
    <property type="gene ID" value="ENSMAMG00000008619.2"/>
</dbReference>
<evidence type="ECO:0000256" key="26">
    <source>
        <dbReference type="ARBA" id="ARBA00047899"/>
    </source>
</evidence>
<evidence type="ECO:0000313" key="36">
    <source>
        <dbReference type="Proteomes" id="UP000261640"/>
    </source>
</evidence>
<dbReference type="GO" id="GO:0051082">
    <property type="term" value="F:unfolded protein binding"/>
    <property type="evidence" value="ECO:0007669"/>
    <property type="project" value="TreeGrafter"/>
</dbReference>
<keyword evidence="15" id="KW-0256">Endoplasmic reticulum</keyword>
<dbReference type="PROSITE" id="PS00108">
    <property type="entry name" value="PROTEIN_KINASE_ST"/>
    <property type="match status" value="1"/>
</dbReference>
<reference evidence="35" key="2">
    <citation type="submission" date="2025-09" db="UniProtKB">
        <authorList>
            <consortium name="Ensembl"/>
        </authorList>
    </citation>
    <scope>IDENTIFICATION</scope>
</reference>
<evidence type="ECO:0000256" key="31">
    <source>
        <dbReference type="ARBA" id="ARBA00083182"/>
    </source>
</evidence>
<dbReference type="Gene3D" id="3.30.200.20">
    <property type="entry name" value="Phosphorylase Kinase, domain 1"/>
    <property type="match status" value="1"/>
</dbReference>
<dbReference type="SUPFAM" id="SSF50998">
    <property type="entry name" value="Quinoprotein alcohol dehydrogenase-like"/>
    <property type="match status" value="1"/>
</dbReference>
<dbReference type="InterPro" id="IPR008271">
    <property type="entry name" value="Ser/Thr_kinase_AS"/>
</dbReference>
<keyword evidence="10" id="KW-0732">Signal</keyword>
<evidence type="ECO:0000256" key="1">
    <source>
        <dbReference type="ARBA" id="ARBA00001946"/>
    </source>
</evidence>
<dbReference type="CDD" id="cd09769">
    <property type="entry name" value="Luminal_IRE1"/>
    <property type="match status" value="1"/>
</dbReference>
<dbReference type="SMART" id="SM00580">
    <property type="entry name" value="PUG"/>
    <property type="match status" value="1"/>
</dbReference>
<dbReference type="InterPro" id="IPR018391">
    <property type="entry name" value="PQQ_b-propeller_rpt"/>
</dbReference>
<dbReference type="InterPro" id="IPR038357">
    <property type="entry name" value="KEN_sf"/>
</dbReference>
<evidence type="ECO:0000256" key="5">
    <source>
        <dbReference type="ARBA" id="ARBA00022553"/>
    </source>
</evidence>
<evidence type="ECO:0000256" key="25">
    <source>
        <dbReference type="ARBA" id="ARBA00023268"/>
    </source>
</evidence>
<feature type="domain" description="KEN" evidence="34">
    <location>
        <begin position="714"/>
        <end position="842"/>
    </location>
</feature>
<keyword evidence="22" id="KW-0804">Transcription</keyword>
<keyword evidence="6" id="KW-0808">Transferase</keyword>
<dbReference type="SMART" id="SM00564">
    <property type="entry name" value="PQQ"/>
    <property type="match status" value="3"/>
</dbReference>
<evidence type="ECO:0000313" key="35">
    <source>
        <dbReference type="Ensembl" id="ENSMAMP00000052457.1"/>
    </source>
</evidence>
<dbReference type="InterPro" id="IPR010513">
    <property type="entry name" value="KEN_dom"/>
</dbReference>
<dbReference type="Gene3D" id="2.130.10.10">
    <property type="entry name" value="YVTN repeat-like/Quinoprotein amine dehydrogenase"/>
    <property type="match status" value="1"/>
</dbReference>
<dbReference type="GO" id="GO:0070059">
    <property type="term" value="P:intrinsic apoptotic signaling pathway in response to endoplasmic reticulum stress"/>
    <property type="evidence" value="ECO:0007669"/>
    <property type="project" value="TreeGrafter"/>
</dbReference>
<comment type="cofactor">
    <cofactor evidence="1">
        <name>Mg(2+)</name>
        <dbReference type="ChEBI" id="CHEBI:18420"/>
    </cofactor>
</comment>
<protein>
    <recommendedName>
        <fullName evidence="28">Serine/threonine-protein kinase/endoribonuclease IRE1</fullName>
        <ecNumber evidence="3">2.7.11.1</ecNumber>
    </recommendedName>
    <alternativeName>
        <fullName evidence="29">Endoplasmic reticulum-to-nucleus signaling 1</fullName>
    </alternativeName>
    <alternativeName>
        <fullName evidence="30">Inositol-requiring protein 1</fullName>
    </alternativeName>
    <alternativeName>
        <fullName evidence="31">Ire1-alpha</fullName>
    </alternativeName>
</protein>
<dbReference type="PANTHER" id="PTHR13954">
    <property type="entry name" value="IRE1-RELATED"/>
    <property type="match status" value="1"/>
</dbReference>
<dbReference type="GO" id="GO:0006397">
    <property type="term" value="P:mRNA processing"/>
    <property type="evidence" value="ECO:0007669"/>
    <property type="project" value="InterPro"/>
</dbReference>
<evidence type="ECO:0000256" key="22">
    <source>
        <dbReference type="ARBA" id="ARBA00023163"/>
    </source>
</evidence>
<dbReference type="Pfam" id="PF06479">
    <property type="entry name" value="Ribonuc_2-5A"/>
    <property type="match status" value="1"/>
</dbReference>
<dbReference type="FunFam" id="3.30.200.20:FF:000077">
    <property type="entry name" value="Putative Serine/threonine-protein kinase/endoribonuclease IRE1"/>
    <property type="match status" value="1"/>
</dbReference>
<sequence>THSQEHPNILYHTASLKFYFLYVTHQVGGVKSVTLPESLLFVSTLDGSLHAVSKQSGDIKWTLREVYRNMPGFLPDPSDGSLYVLGGKHKEGLMKLPFTIPELVQSAPCRSSDGILYTGKKQDVWFVVDPETGEKQTSLTTSSSDSICPNSQYMITMFDTKTQELRWNATYNDYSAPPYDEKQDYKMAHLVSSGDGLVVTVDRESGDVLWSQNYGSPVVGVYLYSGDSLRHAPHLSLAMETLRFLTFSSAHDQADAHSTLKWSYQFLLFFLSPTLYVGKLDSHLYASTSLVHHGISLVPRGLTLARIEGPETSGVTVRERGECEITPSTDVRYPLGSINSKKNHWLLIGHHELPPIAHTTMLRDFPGTLQHSGEAVIPPRPHASSASPVSPVSPASPASFYHQQYVSHSSNCSVSMRVSKLHKLDNNFSSSVFPPLSEGNGEEVQVGKISFTSTEVLGHGTAGTFVFRGRFDGRHVAVKRILPECVEVAEREVQLLRESDTHPNVIRYFCTERDRLFTYIAIELCAATLQQYVEDPTCFHELNPITLLEQTMCGLSHLHSLNIVHRDLKPRNILLSVPNALGQVRAVISDFGLCKKIPDGRSSFSLRSGIPGTEGWIAPEVLRDTPENKPTAAVDVFSAGCVFYYVLSSGQHPFGDALRRQVNILSGEYLLSHFMEDIHDNVIALDLIEQMISAEAESRPSTACVLKHPFFWSPEKQLLFFQDVSDRIEKEPADSPIVVRLETAGRAVVRTNWRMHISVPLQTDLRRFRTYKGNSVRDLLRAMRNKKHHYHELPPDVQETLGELPEGFVNYFTSRFPRLLMHTHTALHMCAHERLFHPYYLPPNTQ</sequence>
<organism evidence="35 36">
    <name type="scientific">Mastacembelus armatus</name>
    <name type="common">zig-zag eel</name>
    <dbReference type="NCBI Taxonomy" id="205130"/>
    <lineage>
        <taxon>Eukaryota</taxon>
        <taxon>Metazoa</taxon>
        <taxon>Chordata</taxon>
        <taxon>Craniata</taxon>
        <taxon>Vertebrata</taxon>
        <taxon>Euteleostomi</taxon>
        <taxon>Actinopterygii</taxon>
        <taxon>Neopterygii</taxon>
        <taxon>Teleostei</taxon>
        <taxon>Neoteleostei</taxon>
        <taxon>Acanthomorphata</taxon>
        <taxon>Anabantaria</taxon>
        <taxon>Synbranchiformes</taxon>
        <taxon>Mastacembelidae</taxon>
        <taxon>Mastacembelus</taxon>
    </lineage>
</organism>
<keyword evidence="11" id="KW-0547">Nucleotide-binding</keyword>
<dbReference type="Pfam" id="PF00069">
    <property type="entry name" value="Pkinase"/>
    <property type="match status" value="1"/>
</dbReference>
<dbReference type="CDD" id="cd13982">
    <property type="entry name" value="STKc_IRE1"/>
    <property type="match status" value="1"/>
</dbReference>
<evidence type="ECO:0000256" key="3">
    <source>
        <dbReference type="ARBA" id="ARBA00012513"/>
    </source>
</evidence>
<dbReference type="InterPro" id="IPR011009">
    <property type="entry name" value="Kinase-like_dom_sf"/>
</dbReference>
<evidence type="ECO:0000256" key="16">
    <source>
        <dbReference type="ARBA" id="ARBA00022840"/>
    </source>
</evidence>
<evidence type="ECO:0000256" key="2">
    <source>
        <dbReference type="ARBA" id="ARBA00004115"/>
    </source>
</evidence>
<dbReference type="InterPro" id="IPR011047">
    <property type="entry name" value="Quinoprotein_ADH-like_sf"/>
</dbReference>
<keyword evidence="19" id="KW-0805">Transcription regulation</keyword>
<evidence type="ECO:0000256" key="9">
    <source>
        <dbReference type="ARBA" id="ARBA00022723"/>
    </source>
</evidence>
<keyword evidence="20" id="KW-0472">Membrane</keyword>
<dbReference type="PANTHER" id="PTHR13954:SF15">
    <property type="entry name" value="SERINE_THREONINE-PROTEIN KINASE_ENDORIBONUCLEASE IRE2"/>
    <property type="match status" value="1"/>
</dbReference>
<evidence type="ECO:0000256" key="21">
    <source>
        <dbReference type="ARBA" id="ARBA00023157"/>
    </source>
</evidence>
<evidence type="ECO:0000256" key="27">
    <source>
        <dbReference type="ARBA" id="ARBA00048679"/>
    </source>
</evidence>
<keyword evidence="24" id="KW-0834">Unfolded protein response</keyword>
<evidence type="ECO:0000256" key="18">
    <source>
        <dbReference type="ARBA" id="ARBA00022989"/>
    </source>
</evidence>
<evidence type="ECO:0000256" key="12">
    <source>
        <dbReference type="ARBA" id="ARBA00022765"/>
    </source>
</evidence>
<keyword evidence="25" id="KW-0511">Multifunctional enzyme</keyword>
<keyword evidence="14" id="KW-0378">Hydrolase</keyword>
<dbReference type="Proteomes" id="UP000261640">
    <property type="component" value="Unplaced"/>
</dbReference>
<keyword evidence="36" id="KW-1185">Reference proteome</keyword>
<feature type="domain" description="Protein kinase" evidence="33">
    <location>
        <begin position="451"/>
        <end position="711"/>
    </location>
</feature>
<dbReference type="GO" id="GO:0042803">
    <property type="term" value="F:protein homodimerization activity"/>
    <property type="evidence" value="ECO:0007669"/>
    <property type="project" value="UniProtKB-ARBA"/>
</dbReference>
<dbReference type="GO" id="GO:0010629">
    <property type="term" value="P:negative regulation of gene expression"/>
    <property type="evidence" value="ECO:0007669"/>
    <property type="project" value="UniProtKB-ARBA"/>
</dbReference>
<dbReference type="EC" id="2.7.11.1" evidence="3"/>
<dbReference type="GO" id="GO:1990604">
    <property type="term" value="C:IRE1-TRAF2-ASK1 complex"/>
    <property type="evidence" value="ECO:0007669"/>
    <property type="project" value="TreeGrafter"/>
</dbReference>
<evidence type="ECO:0000256" key="7">
    <source>
        <dbReference type="ARBA" id="ARBA00022692"/>
    </source>
</evidence>
<evidence type="ECO:0000256" key="28">
    <source>
        <dbReference type="ARBA" id="ARBA00073767"/>
    </source>
</evidence>
<keyword evidence="5" id="KW-0597">Phosphoprotein</keyword>
<evidence type="ECO:0000256" key="11">
    <source>
        <dbReference type="ARBA" id="ARBA00022741"/>
    </source>
</evidence>